<evidence type="ECO:0000256" key="9">
    <source>
        <dbReference type="ARBA" id="ARBA00022842"/>
    </source>
</evidence>
<evidence type="ECO:0000256" key="14">
    <source>
        <dbReference type="HAMAP-Rule" id="MF_01033"/>
    </source>
</evidence>
<dbReference type="GO" id="GO:0003862">
    <property type="term" value="F:3-isopropylmalate dehydrogenase activity"/>
    <property type="evidence" value="ECO:0007669"/>
    <property type="project" value="UniProtKB-UniRule"/>
</dbReference>
<evidence type="ECO:0000256" key="13">
    <source>
        <dbReference type="ARBA" id="ARBA00023304"/>
    </source>
</evidence>
<evidence type="ECO:0000256" key="1">
    <source>
        <dbReference type="ARBA" id="ARBA00000624"/>
    </source>
</evidence>
<comment type="subunit">
    <text evidence="5 14 15">Homodimer.</text>
</comment>
<dbReference type="InterPro" id="IPR019818">
    <property type="entry name" value="IsoCit/isopropylmalate_DH_CS"/>
</dbReference>
<evidence type="ECO:0000256" key="12">
    <source>
        <dbReference type="ARBA" id="ARBA00023211"/>
    </source>
</evidence>
<comment type="cofactor">
    <cofactor evidence="14 15">
        <name>Mg(2+)</name>
        <dbReference type="ChEBI" id="CHEBI:18420"/>
    </cofactor>
    <cofactor evidence="14 15">
        <name>Mn(2+)</name>
        <dbReference type="ChEBI" id="CHEBI:29035"/>
    </cofactor>
    <text evidence="14 15">Binds 1 Mg(2+) or Mn(2+) ion per subunit.</text>
</comment>
<evidence type="ECO:0000256" key="10">
    <source>
        <dbReference type="ARBA" id="ARBA00023002"/>
    </source>
</evidence>
<evidence type="ECO:0000256" key="11">
    <source>
        <dbReference type="ARBA" id="ARBA00023027"/>
    </source>
</evidence>
<dbReference type="PROSITE" id="PS00470">
    <property type="entry name" value="IDH_IMDH"/>
    <property type="match status" value="1"/>
</dbReference>
<comment type="function">
    <text evidence="14 15">Catalyzes the oxidation of 3-carboxy-2-hydroxy-4-methylpentanoate (3-isopropylmalate) to 3-carboxy-4-methyl-2-oxopentanoate. The product decarboxylates to 4-methyl-2 oxopentanoate.</text>
</comment>
<dbReference type="NCBIfam" id="TIGR00169">
    <property type="entry name" value="leuB"/>
    <property type="match status" value="1"/>
</dbReference>
<dbReference type="RefSeq" id="WP_140906353.1">
    <property type="nucleotide sequence ID" value="NZ_JBHTMD010000010.1"/>
</dbReference>
<dbReference type="GO" id="GO:0051287">
    <property type="term" value="F:NAD binding"/>
    <property type="evidence" value="ECO:0007669"/>
    <property type="project" value="InterPro"/>
</dbReference>
<gene>
    <name evidence="14 17" type="primary">leuB</name>
    <name evidence="17" type="ORF">FHY56_17185</name>
</gene>
<feature type="binding site" evidence="14">
    <location>
        <position position="93"/>
    </location>
    <ligand>
        <name>substrate</name>
    </ligand>
</feature>
<dbReference type="SMART" id="SM01329">
    <property type="entry name" value="Iso_dh"/>
    <property type="match status" value="1"/>
</dbReference>
<evidence type="ECO:0000259" key="16">
    <source>
        <dbReference type="SMART" id="SM01329"/>
    </source>
</evidence>
<comment type="pathway">
    <text evidence="3 14 15">Amino-acid biosynthesis; L-leucine biosynthesis; L-leucine from 3-methyl-2-oxobutanoate: step 3/4.</text>
</comment>
<dbReference type="Pfam" id="PF00180">
    <property type="entry name" value="Iso_dh"/>
    <property type="match status" value="1"/>
</dbReference>
<comment type="subcellular location">
    <subcellularLocation>
        <location evidence="14">Cytoplasm</location>
    </subcellularLocation>
</comment>
<feature type="binding site" evidence="14">
    <location>
        <position position="131"/>
    </location>
    <ligand>
        <name>substrate</name>
    </ligand>
</feature>
<keyword evidence="7 14" id="KW-0028">Amino-acid biosynthesis</keyword>
<keyword evidence="6 14" id="KW-0432">Leucine biosynthesis</keyword>
<dbReference type="UniPathway" id="UPA00048">
    <property type="reaction ID" value="UER00072"/>
</dbReference>
<keyword evidence="14" id="KW-0963">Cytoplasm</keyword>
<evidence type="ECO:0000256" key="7">
    <source>
        <dbReference type="ARBA" id="ARBA00022605"/>
    </source>
</evidence>
<keyword evidence="9 14" id="KW-0460">Magnesium</keyword>
<name>A0A502BGD2_9HYPH</name>
<comment type="caution">
    <text evidence="14">Lacks conserved residue(s) required for the propagation of feature annotation.</text>
</comment>
<feature type="binding site" evidence="14">
    <location>
        <position position="249"/>
    </location>
    <ligand>
        <name>Mg(2+)</name>
        <dbReference type="ChEBI" id="CHEBI:18420"/>
    </ligand>
</feature>
<comment type="cofactor">
    <cofactor evidence="2">
        <name>Mn(2+)</name>
        <dbReference type="ChEBI" id="CHEBI:29035"/>
    </cofactor>
</comment>
<accession>A0A502BGD2</accession>
<keyword evidence="18" id="KW-1185">Reference proteome</keyword>
<dbReference type="PANTHER" id="PTHR42979:SF1">
    <property type="entry name" value="3-ISOPROPYLMALATE DEHYDROGENASE"/>
    <property type="match status" value="1"/>
</dbReference>
<feature type="binding site" evidence="14">
    <location>
        <position position="221"/>
    </location>
    <ligand>
        <name>Mg(2+)</name>
        <dbReference type="ChEBI" id="CHEBI:18420"/>
    </ligand>
</feature>
<feature type="site" description="Important for catalysis" evidence="14">
    <location>
        <position position="138"/>
    </location>
</feature>
<dbReference type="Proteomes" id="UP000315388">
    <property type="component" value="Unassembled WGS sequence"/>
</dbReference>
<dbReference type="AlphaFoldDB" id="A0A502BGD2"/>
<reference evidence="17 18" key="1">
    <citation type="journal article" date="2003" name="Int. J. Syst. Evol. Microbiol.">
        <title>Towards a standardized format for the description of a novel species (of an established genus): Ochrobactrum gallinifaecis sp. nov.</title>
        <authorList>
            <person name="Kampfer P."/>
            <person name="Buczolits S."/>
            <person name="Albrecht A."/>
            <person name="Busse H.J."/>
            <person name="Stackebrandt E."/>
        </authorList>
    </citation>
    <scope>NUCLEOTIDE SEQUENCE [LARGE SCALE GENOMIC DNA]</scope>
    <source>
        <strain evidence="17 18">ISO 196</strain>
    </source>
</reference>
<keyword evidence="12 14" id="KW-0464">Manganese</keyword>
<dbReference type="FunFam" id="3.40.718.10:FF:000006">
    <property type="entry name" value="3-isopropylmalate dehydrogenase"/>
    <property type="match status" value="1"/>
</dbReference>
<dbReference type="Gene3D" id="3.40.718.10">
    <property type="entry name" value="Isopropylmalate Dehydrogenase"/>
    <property type="match status" value="1"/>
</dbReference>
<evidence type="ECO:0000256" key="15">
    <source>
        <dbReference type="RuleBase" id="RU004445"/>
    </source>
</evidence>
<feature type="binding site" evidence="14">
    <location>
        <position position="103"/>
    </location>
    <ligand>
        <name>substrate</name>
    </ligand>
</feature>
<comment type="caution">
    <text evidence="17">The sequence shown here is derived from an EMBL/GenBank/DDBJ whole genome shotgun (WGS) entry which is preliminary data.</text>
</comment>
<feature type="binding site" evidence="14">
    <location>
        <position position="221"/>
    </location>
    <ligand>
        <name>substrate</name>
    </ligand>
</feature>
<dbReference type="EMBL" id="VEWJ01000023">
    <property type="protein sequence ID" value="TPF73932.1"/>
    <property type="molecule type" value="Genomic_DNA"/>
</dbReference>
<dbReference type="PANTHER" id="PTHR42979">
    <property type="entry name" value="3-ISOPROPYLMALATE DEHYDROGENASE"/>
    <property type="match status" value="1"/>
</dbReference>
<comment type="similarity">
    <text evidence="4 14">Belongs to the isocitrate and isopropylmalate dehydrogenases family. LeuB type 1 subfamily.</text>
</comment>
<organism evidence="17 18">
    <name type="scientific">Brucella gallinifaecis</name>
    <dbReference type="NCBI Taxonomy" id="215590"/>
    <lineage>
        <taxon>Bacteria</taxon>
        <taxon>Pseudomonadati</taxon>
        <taxon>Pseudomonadota</taxon>
        <taxon>Alphaproteobacteria</taxon>
        <taxon>Hyphomicrobiales</taxon>
        <taxon>Brucellaceae</taxon>
        <taxon>Brucella/Ochrobactrum group</taxon>
        <taxon>Brucella</taxon>
    </lineage>
</organism>
<evidence type="ECO:0000256" key="2">
    <source>
        <dbReference type="ARBA" id="ARBA00001936"/>
    </source>
</evidence>
<dbReference type="SUPFAM" id="SSF53659">
    <property type="entry name" value="Isocitrate/Isopropylmalate dehydrogenase-like"/>
    <property type="match status" value="1"/>
</dbReference>
<evidence type="ECO:0000256" key="5">
    <source>
        <dbReference type="ARBA" id="ARBA00011738"/>
    </source>
</evidence>
<keyword evidence="13 14" id="KW-0100">Branched-chain amino acid biosynthesis</keyword>
<comment type="catalytic activity">
    <reaction evidence="1 14 15">
        <text>(2R,3S)-3-isopropylmalate + NAD(+) = 4-methyl-2-oxopentanoate + CO2 + NADH</text>
        <dbReference type="Rhea" id="RHEA:32271"/>
        <dbReference type="ChEBI" id="CHEBI:16526"/>
        <dbReference type="ChEBI" id="CHEBI:17865"/>
        <dbReference type="ChEBI" id="CHEBI:35121"/>
        <dbReference type="ChEBI" id="CHEBI:57540"/>
        <dbReference type="ChEBI" id="CHEBI:57945"/>
        <dbReference type="EC" id="1.1.1.85"/>
    </reaction>
</comment>
<evidence type="ECO:0000256" key="8">
    <source>
        <dbReference type="ARBA" id="ARBA00022723"/>
    </source>
</evidence>
<evidence type="ECO:0000256" key="6">
    <source>
        <dbReference type="ARBA" id="ARBA00022430"/>
    </source>
</evidence>
<protein>
    <recommendedName>
        <fullName evidence="14">3-isopropylmalate dehydrogenase</fullName>
        <ecNumber evidence="14">1.1.1.85</ecNumber>
    </recommendedName>
    <alternativeName>
        <fullName evidence="14">3-IPM-DH</fullName>
    </alternativeName>
    <alternativeName>
        <fullName evidence="14">Beta-IPM dehydrogenase</fullName>
        <shortName evidence="14">IMDH</shortName>
    </alternativeName>
</protein>
<dbReference type="HAMAP" id="MF_01033">
    <property type="entry name" value="LeuB_type1"/>
    <property type="match status" value="1"/>
</dbReference>
<dbReference type="InterPro" id="IPR004429">
    <property type="entry name" value="Isopropylmalate_DH"/>
</dbReference>
<dbReference type="GO" id="GO:0009098">
    <property type="term" value="P:L-leucine biosynthetic process"/>
    <property type="evidence" value="ECO:0007669"/>
    <property type="project" value="UniProtKB-UniRule"/>
</dbReference>
<sequence>MKIAVLGGDGIGPEVTAQSVKILEFLRSQGVGFELETALIGGCAYEAEGDPLPAATFALCQQADAILFGAEGGFQYETLPRGKRPGDALLTIRRELSLFANFRPIKAMKPLIDTSPLKRELVEGLDMLILRELTSDIYFGVPRGESINTQGQREAINTMYYNEQEIRNIARVGFETARKRKGKLCSVDKANVLEAMELWRDVVTELGAEYPDIELSHLYIDAAAMSLLRAPKDFDVILTPNLFGDILSDEASMLCGSIGLLPSASFDSSSKGLYEPVHGCAPDIAGKDVANPLASILSTAMMLRHSFDMEKEASALERAVEDTVAAGLRSADIAIPNGKILGTQAMGDAVLERFRALL</sequence>
<evidence type="ECO:0000313" key="17">
    <source>
        <dbReference type="EMBL" id="TPF73932.1"/>
    </source>
</evidence>
<dbReference type="InterPro" id="IPR024084">
    <property type="entry name" value="IsoPropMal-DH-like_dom"/>
</dbReference>
<feature type="binding site" evidence="14">
    <location>
        <position position="245"/>
    </location>
    <ligand>
        <name>Mg(2+)</name>
        <dbReference type="ChEBI" id="CHEBI:18420"/>
    </ligand>
</feature>
<dbReference type="GO" id="GO:0005829">
    <property type="term" value="C:cytosol"/>
    <property type="evidence" value="ECO:0007669"/>
    <property type="project" value="TreeGrafter"/>
</dbReference>
<evidence type="ECO:0000256" key="4">
    <source>
        <dbReference type="ARBA" id="ARBA00008319"/>
    </source>
</evidence>
<evidence type="ECO:0000256" key="3">
    <source>
        <dbReference type="ARBA" id="ARBA00004762"/>
    </source>
</evidence>
<keyword evidence="10 14" id="KW-0560">Oxidoreductase</keyword>
<dbReference type="EC" id="1.1.1.85" evidence="14"/>
<dbReference type="GO" id="GO:0000287">
    <property type="term" value="F:magnesium ion binding"/>
    <property type="evidence" value="ECO:0007669"/>
    <property type="project" value="InterPro"/>
</dbReference>
<feature type="domain" description="Isopropylmalate dehydrogenase-like" evidence="16">
    <location>
        <begin position="2"/>
        <end position="350"/>
    </location>
</feature>
<keyword evidence="8 14" id="KW-0479">Metal-binding</keyword>
<proteinExistence type="inferred from homology"/>
<evidence type="ECO:0000313" key="18">
    <source>
        <dbReference type="Proteomes" id="UP000315388"/>
    </source>
</evidence>
<keyword evidence="11 14" id="KW-0520">NAD</keyword>
<feature type="site" description="Important for catalysis" evidence="14">
    <location>
        <position position="189"/>
    </location>
</feature>
<dbReference type="OrthoDB" id="9767905at2"/>